<proteinExistence type="inferred from homology"/>
<dbReference type="Pfam" id="PF03747">
    <property type="entry name" value="ADP_ribosyl_GH"/>
    <property type="match status" value="1"/>
</dbReference>
<name>A0ABS1XNP4_9ACTN</name>
<dbReference type="InterPro" id="IPR050792">
    <property type="entry name" value="ADP-ribosylglycohydrolase"/>
</dbReference>
<protein>
    <submittedName>
        <fullName evidence="3">ADP-ribosylglycohydrolase family protein</fullName>
    </submittedName>
</protein>
<dbReference type="SUPFAM" id="SSF101478">
    <property type="entry name" value="ADP-ribosylglycohydrolase"/>
    <property type="match status" value="1"/>
</dbReference>
<evidence type="ECO:0000313" key="3">
    <source>
        <dbReference type="EMBL" id="MBM0230876.1"/>
    </source>
</evidence>
<dbReference type="RefSeq" id="WP_203173358.1">
    <property type="nucleotide sequence ID" value="NZ_JAEVHM010000005.1"/>
</dbReference>
<evidence type="ECO:0000313" key="4">
    <source>
        <dbReference type="Proteomes" id="UP000601027"/>
    </source>
</evidence>
<sequence>MLRTELSWSHRVRGAMVLAACGDALGAPFEGREPADPAEIDDWMHRSTQLMRFTDDTACTLVLADHLTRRRGIVNEDELADELAREWTREPGRGYGQGAAQLFADIARGAAWRQAAADMFDGHGSLGNGAAMRVAPVGLLPGLALGAVAGRARRTAMVSHQHPQALDGAAAQAVATALAALSIQDTPLDADRMVAAICQHVHTAEFRAALRKLPALVARAASGADVAGEVGNGVAAVQAVPAALAAFLRHPDDVPAAIGFAIGMGGDTDTIASMTGALCGARRAEKDLPVMWGLRLEGASRVWTAASALARLGRPGAGAQPPG</sequence>
<dbReference type="EMBL" id="JAEVHM010000005">
    <property type="protein sequence ID" value="MBM0230876.1"/>
    <property type="molecule type" value="Genomic_DNA"/>
</dbReference>
<dbReference type="PANTHER" id="PTHR16222">
    <property type="entry name" value="ADP-RIBOSYLGLYCOHYDROLASE"/>
    <property type="match status" value="1"/>
</dbReference>
<dbReference type="PANTHER" id="PTHR16222:SF24">
    <property type="entry name" value="ADP-RIBOSYLHYDROLASE ARH3"/>
    <property type="match status" value="1"/>
</dbReference>
<organism evidence="3 4">
    <name type="scientific">Micromonospora parastrephiae</name>
    <dbReference type="NCBI Taxonomy" id="2806101"/>
    <lineage>
        <taxon>Bacteria</taxon>
        <taxon>Bacillati</taxon>
        <taxon>Actinomycetota</taxon>
        <taxon>Actinomycetes</taxon>
        <taxon>Micromonosporales</taxon>
        <taxon>Micromonosporaceae</taxon>
        <taxon>Micromonospora</taxon>
    </lineage>
</organism>
<keyword evidence="4" id="KW-1185">Reference proteome</keyword>
<reference evidence="3 4" key="1">
    <citation type="submission" date="2021-01" db="EMBL/GenBank/DDBJ databases">
        <title>Draft genome sequence of Micromonospora sp. strain STR1_7.</title>
        <authorList>
            <person name="Karlyshev A."/>
            <person name="Jawad R."/>
        </authorList>
    </citation>
    <scope>NUCLEOTIDE SEQUENCE [LARGE SCALE GENOMIC DNA]</scope>
    <source>
        <strain evidence="3 4">STR1-7</strain>
    </source>
</reference>
<keyword evidence="2" id="KW-0378">Hydrolase</keyword>
<gene>
    <name evidence="3" type="ORF">JNW91_02675</name>
</gene>
<comment type="similarity">
    <text evidence="1">Belongs to the ADP-ribosylglycohydrolase family.</text>
</comment>
<accession>A0ABS1XNP4</accession>
<dbReference type="InterPro" id="IPR005502">
    <property type="entry name" value="Ribosyl_crysJ1"/>
</dbReference>
<dbReference type="InterPro" id="IPR036705">
    <property type="entry name" value="Ribosyl_crysJ1_sf"/>
</dbReference>
<dbReference type="Gene3D" id="1.10.4080.10">
    <property type="entry name" value="ADP-ribosylation/Crystallin J1"/>
    <property type="match status" value="1"/>
</dbReference>
<evidence type="ECO:0000256" key="1">
    <source>
        <dbReference type="ARBA" id="ARBA00010702"/>
    </source>
</evidence>
<comment type="caution">
    <text evidence="3">The sequence shown here is derived from an EMBL/GenBank/DDBJ whole genome shotgun (WGS) entry which is preliminary data.</text>
</comment>
<evidence type="ECO:0000256" key="2">
    <source>
        <dbReference type="ARBA" id="ARBA00022801"/>
    </source>
</evidence>
<dbReference type="Proteomes" id="UP000601027">
    <property type="component" value="Unassembled WGS sequence"/>
</dbReference>